<dbReference type="PANTHER" id="PTHR43547">
    <property type="entry name" value="TWO-COMPONENT HISTIDINE KINASE"/>
    <property type="match status" value="1"/>
</dbReference>
<dbReference type="InterPro" id="IPR005467">
    <property type="entry name" value="His_kinase_dom"/>
</dbReference>
<evidence type="ECO:0000256" key="6">
    <source>
        <dbReference type="ARBA" id="ARBA00022679"/>
    </source>
</evidence>
<feature type="transmembrane region" description="Helical" evidence="14">
    <location>
        <begin position="12"/>
        <end position="33"/>
    </location>
</feature>
<dbReference type="InterPro" id="IPR033463">
    <property type="entry name" value="sCache_3"/>
</dbReference>
<dbReference type="CDD" id="cd16915">
    <property type="entry name" value="HATPase_DpiB-CitA-like"/>
    <property type="match status" value="1"/>
</dbReference>
<dbReference type="PANTHER" id="PTHR43547:SF10">
    <property type="entry name" value="SENSOR HISTIDINE KINASE DCUS"/>
    <property type="match status" value="1"/>
</dbReference>
<dbReference type="InterPro" id="IPR004358">
    <property type="entry name" value="Sig_transdc_His_kin-like_C"/>
</dbReference>
<keyword evidence="10" id="KW-0067">ATP-binding</keyword>
<dbReference type="GO" id="GO:0016301">
    <property type="term" value="F:kinase activity"/>
    <property type="evidence" value="ECO:0007669"/>
    <property type="project" value="UniProtKB-KW"/>
</dbReference>
<evidence type="ECO:0000256" key="13">
    <source>
        <dbReference type="ARBA" id="ARBA00023136"/>
    </source>
</evidence>
<dbReference type="InterPro" id="IPR035965">
    <property type="entry name" value="PAS-like_dom_sf"/>
</dbReference>
<evidence type="ECO:0000256" key="9">
    <source>
        <dbReference type="ARBA" id="ARBA00022777"/>
    </source>
</evidence>
<reference evidence="17" key="1">
    <citation type="journal article" date="2019" name="Int. J. Syst. Evol. Microbiol.">
        <title>The Global Catalogue of Microorganisms (GCM) 10K type strain sequencing project: providing services to taxonomists for standard genome sequencing and annotation.</title>
        <authorList>
            <consortium name="The Broad Institute Genomics Platform"/>
            <consortium name="The Broad Institute Genome Sequencing Center for Infectious Disease"/>
            <person name="Wu L."/>
            <person name="Ma J."/>
        </authorList>
    </citation>
    <scope>NUCLEOTIDE SEQUENCE [LARGE SCALE GENOMIC DNA]</scope>
    <source>
        <strain evidence="17">JCM 4866</strain>
    </source>
</reference>
<keyword evidence="5" id="KW-0597">Phosphoprotein</keyword>
<comment type="caution">
    <text evidence="16">The sequence shown here is derived from an EMBL/GenBank/DDBJ whole genome shotgun (WGS) entry which is preliminary data.</text>
</comment>
<evidence type="ECO:0000256" key="3">
    <source>
        <dbReference type="ARBA" id="ARBA00012438"/>
    </source>
</evidence>
<dbReference type="InterPro" id="IPR029151">
    <property type="entry name" value="Sensor-like_sf"/>
</dbReference>
<dbReference type="Pfam" id="PF17203">
    <property type="entry name" value="sCache_3_2"/>
    <property type="match status" value="1"/>
</dbReference>
<evidence type="ECO:0000256" key="4">
    <source>
        <dbReference type="ARBA" id="ARBA00022475"/>
    </source>
</evidence>
<evidence type="ECO:0000313" key="17">
    <source>
        <dbReference type="Proteomes" id="UP000617743"/>
    </source>
</evidence>
<dbReference type="Gene3D" id="3.30.565.10">
    <property type="entry name" value="Histidine kinase-like ATPase, C-terminal domain"/>
    <property type="match status" value="1"/>
</dbReference>
<evidence type="ECO:0000256" key="7">
    <source>
        <dbReference type="ARBA" id="ARBA00022692"/>
    </source>
</evidence>
<dbReference type="InterPro" id="IPR016120">
    <property type="entry name" value="Sig_transdc_His_kin_SpoOB"/>
</dbReference>
<dbReference type="SUPFAM" id="SSF55874">
    <property type="entry name" value="ATPase domain of HSP90 chaperone/DNA topoisomerase II/histidine kinase"/>
    <property type="match status" value="1"/>
</dbReference>
<comment type="catalytic activity">
    <reaction evidence="1">
        <text>ATP + protein L-histidine = ADP + protein N-phospho-L-histidine.</text>
        <dbReference type="EC" id="2.7.13.3"/>
    </reaction>
</comment>
<dbReference type="SMART" id="SM00387">
    <property type="entry name" value="HATPase_c"/>
    <property type="match status" value="1"/>
</dbReference>
<name>A0ABQ2XVL6_9ACTN</name>
<dbReference type="InterPro" id="IPR003594">
    <property type="entry name" value="HATPase_dom"/>
</dbReference>
<evidence type="ECO:0000256" key="11">
    <source>
        <dbReference type="ARBA" id="ARBA00022989"/>
    </source>
</evidence>
<evidence type="ECO:0000256" key="5">
    <source>
        <dbReference type="ARBA" id="ARBA00022553"/>
    </source>
</evidence>
<dbReference type="Pfam" id="PF02518">
    <property type="entry name" value="HATPase_c"/>
    <property type="match status" value="1"/>
</dbReference>
<protein>
    <recommendedName>
        <fullName evidence="3">histidine kinase</fullName>
        <ecNumber evidence="3">2.7.13.3</ecNumber>
    </recommendedName>
</protein>
<evidence type="ECO:0000313" key="16">
    <source>
        <dbReference type="EMBL" id="GGX34746.1"/>
    </source>
</evidence>
<dbReference type="Proteomes" id="UP000617743">
    <property type="component" value="Unassembled WGS sequence"/>
</dbReference>
<evidence type="ECO:0000256" key="12">
    <source>
        <dbReference type="ARBA" id="ARBA00023012"/>
    </source>
</evidence>
<feature type="transmembrane region" description="Helical" evidence="14">
    <location>
        <begin position="172"/>
        <end position="193"/>
    </location>
</feature>
<dbReference type="SUPFAM" id="SSF55890">
    <property type="entry name" value="Sporulation response regulatory protein Spo0B"/>
    <property type="match status" value="1"/>
</dbReference>
<dbReference type="SUPFAM" id="SSF103190">
    <property type="entry name" value="Sensory domain-like"/>
    <property type="match status" value="1"/>
</dbReference>
<feature type="domain" description="Histidine kinase" evidence="15">
    <location>
        <begin position="296"/>
        <end position="535"/>
    </location>
</feature>
<dbReference type="EMBL" id="BMWC01000020">
    <property type="protein sequence ID" value="GGX34746.1"/>
    <property type="molecule type" value="Genomic_DNA"/>
</dbReference>
<evidence type="ECO:0000256" key="14">
    <source>
        <dbReference type="SAM" id="Phobius"/>
    </source>
</evidence>
<proteinExistence type="predicted"/>
<keyword evidence="8" id="KW-0547">Nucleotide-binding</keyword>
<keyword evidence="17" id="KW-1185">Reference proteome</keyword>
<comment type="subcellular location">
    <subcellularLocation>
        <location evidence="2">Cell membrane</location>
        <topology evidence="2">Multi-pass membrane protein</topology>
    </subcellularLocation>
</comment>
<evidence type="ECO:0000256" key="2">
    <source>
        <dbReference type="ARBA" id="ARBA00004651"/>
    </source>
</evidence>
<dbReference type="RefSeq" id="WP_190054884.1">
    <property type="nucleotide sequence ID" value="NZ_BMWC01000020.1"/>
</dbReference>
<gene>
    <name evidence="16" type="ORF">GCM10010383_76250</name>
</gene>
<keyword evidence="6" id="KW-0808">Transferase</keyword>
<dbReference type="EC" id="2.7.13.3" evidence="3"/>
<dbReference type="SUPFAM" id="SSF55785">
    <property type="entry name" value="PYP-like sensor domain (PAS domain)"/>
    <property type="match status" value="1"/>
</dbReference>
<keyword evidence="9 16" id="KW-0418">Kinase</keyword>
<accession>A0ABQ2XVL6</accession>
<evidence type="ECO:0000259" key="15">
    <source>
        <dbReference type="PROSITE" id="PS50109"/>
    </source>
</evidence>
<evidence type="ECO:0000256" key="1">
    <source>
        <dbReference type="ARBA" id="ARBA00000085"/>
    </source>
</evidence>
<keyword evidence="13 14" id="KW-0472">Membrane</keyword>
<evidence type="ECO:0000256" key="8">
    <source>
        <dbReference type="ARBA" id="ARBA00022741"/>
    </source>
</evidence>
<evidence type="ECO:0000256" key="10">
    <source>
        <dbReference type="ARBA" id="ARBA00022840"/>
    </source>
</evidence>
<organism evidence="16 17">
    <name type="scientific">Streptomyces lomondensis</name>
    <dbReference type="NCBI Taxonomy" id="68229"/>
    <lineage>
        <taxon>Bacteria</taxon>
        <taxon>Bacillati</taxon>
        <taxon>Actinomycetota</taxon>
        <taxon>Actinomycetes</taxon>
        <taxon>Kitasatosporales</taxon>
        <taxon>Streptomycetaceae</taxon>
        <taxon>Streptomyces</taxon>
    </lineage>
</organism>
<keyword evidence="12" id="KW-0902">Two-component regulatory system</keyword>
<keyword evidence="7 14" id="KW-0812">Transmembrane</keyword>
<dbReference type="PROSITE" id="PS50109">
    <property type="entry name" value="HIS_KIN"/>
    <property type="match status" value="1"/>
</dbReference>
<dbReference type="Gene3D" id="3.30.450.20">
    <property type="entry name" value="PAS domain"/>
    <property type="match status" value="2"/>
</dbReference>
<keyword evidence="4" id="KW-1003">Cell membrane</keyword>
<dbReference type="PRINTS" id="PR00344">
    <property type="entry name" value="BCTRLSENSOR"/>
</dbReference>
<keyword evidence="11 14" id="KW-1133">Transmembrane helix</keyword>
<dbReference type="InterPro" id="IPR036890">
    <property type="entry name" value="HATPase_C_sf"/>
</dbReference>
<sequence>MRLTVPGPRSLAGQLFAMQAVLIAVVVAGYALFTYVSDRSQAEEAARRQARAVARSVADSPSVLAATRTPDPTAELQPYALKVMRDTEVDFITIMNPRGIRWTHPDPDQIGQTFQGHTEKALRGQTFTETYTGTLGPSVRAVTPIQDGRRVVGLVSAGIRVEEITQRVQDQLTALLGVAAGALALGAVGTYVINARLRRHTHGMNAAELSRMHDYHQAALHAVREGLLMLDGQYRVALINDGGRELLGVAGDVVGRSVAELGLPAPLTGALLASEPRVDEVHLTASRVLVINTSPVSGGERRGTVVTLRDVTELQSLMGELDSERGFTQALRSQAHEAANRLHTVVSLIELGRADEAVDFATAELELAQALTDQVVAAVSEPVLAALLLGKTAQANERGVELMVSEDSRLDDGLLPESLPARDLVTILGNLIDNAVDAAQGSVRARVTVAAYTEDGTPGAPELVMRVSDTGPGVDPEHTEAVFQRGFSTKPAGPGGRGLGLALVQQAVHRHEGTLSVAEADGGGAEFEVRLPLRESGAVAGHVTSGTPVSRGAGGDA</sequence>